<keyword evidence="2 6" id="KW-0349">Heme</keyword>
<keyword evidence="5 6" id="KW-0408">Iron</keyword>
<evidence type="ECO:0000313" key="9">
    <source>
        <dbReference type="EMBL" id="POP52289.1"/>
    </source>
</evidence>
<sequence length="100" mass="11078">MNRFLIFAGLLAFTLSAQAADLNTDKQKATSCAACHGATGISDYPAWPNLAEQKEQYLQIQLRAFRDGSRSNPIMNSMIKPLTDTDVENLAAYFANLIRH</sequence>
<evidence type="ECO:0000256" key="6">
    <source>
        <dbReference type="PROSITE-ProRule" id="PRU00433"/>
    </source>
</evidence>
<dbReference type="Gene3D" id="1.10.760.10">
    <property type="entry name" value="Cytochrome c-like domain"/>
    <property type="match status" value="1"/>
</dbReference>
<evidence type="ECO:0000256" key="4">
    <source>
        <dbReference type="ARBA" id="ARBA00022982"/>
    </source>
</evidence>
<dbReference type="EMBL" id="PQGG01000030">
    <property type="protein sequence ID" value="POP52289.1"/>
    <property type="molecule type" value="Genomic_DNA"/>
</dbReference>
<evidence type="ECO:0000256" key="3">
    <source>
        <dbReference type="ARBA" id="ARBA00022723"/>
    </source>
</evidence>
<accession>A0A2S4HED6</accession>
<keyword evidence="7" id="KW-0732">Signal</keyword>
<dbReference type="SUPFAM" id="SSF46626">
    <property type="entry name" value="Cytochrome c"/>
    <property type="match status" value="1"/>
</dbReference>
<dbReference type="Pfam" id="PF00034">
    <property type="entry name" value="Cytochrom_C"/>
    <property type="match status" value="1"/>
</dbReference>
<organism evidence="9 10">
    <name type="scientific">Zhongshania marina</name>
    <dbReference type="NCBI Taxonomy" id="2304603"/>
    <lineage>
        <taxon>Bacteria</taxon>
        <taxon>Pseudomonadati</taxon>
        <taxon>Pseudomonadota</taxon>
        <taxon>Gammaproteobacteria</taxon>
        <taxon>Cellvibrionales</taxon>
        <taxon>Spongiibacteraceae</taxon>
        <taxon>Zhongshania</taxon>
    </lineage>
</organism>
<reference evidence="9" key="1">
    <citation type="submission" date="2018-01" db="EMBL/GenBank/DDBJ databases">
        <authorList>
            <person name="Yu X.-D."/>
        </authorList>
    </citation>
    <scope>NUCLEOTIDE SEQUENCE</scope>
    <source>
        <strain evidence="9">ZX-21</strain>
    </source>
</reference>
<dbReference type="InterPro" id="IPR050597">
    <property type="entry name" value="Cytochrome_c_Oxidase_Subunit"/>
</dbReference>
<dbReference type="GO" id="GO:0009055">
    <property type="term" value="F:electron transfer activity"/>
    <property type="evidence" value="ECO:0007669"/>
    <property type="project" value="InterPro"/>
</dbReference>
<dbReference type="PROSITE" id="PS51007">
    <property type="entry name" value="CYTC"/>
    <property type="match status" value="1"/>
</dbReference>
<protein>
    <submittedName>
        <fullName evidence="9">Cytochrome C</fullName>
    </submittedName>
</protein>
<evidence type="ECO:0000256" key="2">
    <source>
        <dbReference type="ARBA" id="ARBA00022617"/>
    </source>
</evidence>
<dbReference type="InterPro" id="IPR036909">
    <property type="entry name" value="Cyt_c-like_dom_sf"/>
</dbReference>
<keyword evidence="1" id="KW-0813">Transport</keyword>
<proteinExistence type="predicted"/>
<comment type="caution">
    <text evidence="9">The sequence shown here is derived from an EMBL/GenBank/DDBJ whole genome shotgun (WGS) entry which is preliminary data.</text>
</comment>
<evidence type="ECO:0000256" key="7">
    <source>
        <dbReference type="SAM" id="SignalP"/>
    </source>
</evidence>
<name>A0A2S4HED6_9GAMM</name>
<feature type="domain" description="Cytochrome c" evidence="8">
    <location>
        <begin position="4"/>
        <end position="98"/>
    </location>
</feature>
<feature type="signal peptide" evidence="7">
    <location>
        <begin position="1"/>
        <end position="19"/>
    </location>
</feature>
<dbReference type="PANTHER" id="PTHR33751:SF9">
    <property type="entry name" value="CYTOCHROME C4"/>
    <property type="match status" value="1"/>
</dbReference>
<feature type="chain" id="PRO_5015561013" evidence="7">
    <location>
        <begin position="20"/>
        <end position="100"/>
    </location>
</feature>
<evidence type="ECO:0000256" key="1">
    <source>
        <dbReference type="ARBA" id="ARBA00022448"/>
    </source>
</evidence>
<dbReference type="InterPro" id="IPR009056">
    <property type="entry name" value="Cyt_c-like_dom"/>
</dbReference>
<dbReference type="GO" id="GO:0020037">
    <property type="term" value="F:heme binding"/>
    <property type="evidence" value="ECO:0007669"/>
    <property type="project" value="InterPro"/>
</dbReference>
<dbReference type="PANTHER" id="PTHR33751">
    <property type="entry name" value="CBB3-TYPE CYTOCHROME C OXIDASE SUBUNIT FIXP"/>
    <property type="match status" value="1"/>
</dbReference>
<dbReference type="GO" id="GO:0046872">
    <property type="term" value="F:metal ion binding"/>
    <property type="evidence" value="ECO:0007669"/>
    <property type="project" value="UniProtKB-KW"/>
</dbReference>
<evidence type="ECO:0000313" key="10">
    <source>
        <dbReference type="Proteomes" id="UP000237222"/>
    </source>
</evidence>
<keyword evidence="3 6" id="KW-0479">Metal-binding</keyword>
<keyword evidence="4" id="KW-0249">Electron transport</keyword>
<dbReference type="RefSeq" id="WP_103684905.1">
    <property type="nucleotide sequence ID" value="NZ_PQGG01000030.1"/>
</dbReference>
<evidence type="ECO:0000256" key="5">
    <source>
        <dbReference type="ARBA" id="ARBA00023004"/>
    </source>
</evidence>
<dbReference type="AlphaFoldDB" id="A0A2S4HED6"/>
<evidence type="ECO:0000259" key="8">
    <source>
        <dbReference type="PROSITE" id="PS51007"/>
    </source>
</evidence>
<dbReference type="OrthoDB" id="9796421at2"/>
<gene>
    <name evidence="9" type="ORF">C0068_13005</name>
</gene>
<dbReference type="Proteomes" id="UP000237222">
    <property type="component" value="Unassembled WGS sequence"/>
</dbReference>